<protein>
    <submittedName>
        <fullName evidence="3">FHA domain-containing protein</fullName>
    </submittedName>
</protein>
<evidence type="ECO:0000313" key="4">
    <source>
        <dbReference type="Proteomes" id="UP000635828"/>
    </source>
</evidence>
<evidence type="ECO:0000259" key="2">
    <source>
        <dbReference type="PROSITE" id="PS50006"/>
    </source>
</evidence>
<dbReference type="InterPro" id="IPR050923">
    <property type="entry name" value="Cell_Proc_Reg/RNA_Proc"/>
</dbReference>
<dbReference type="Pfam" id="PF19909">
    <property type="entry name" value="DUF6382"/>
    <property type="match status" value="1"/>
</dbReference>
<dbReference type="InterPro" id="IPR008984">
    <property type="entry name" value="SMAD_FHA_dom_sf"/>
</dbReference>
<keyword evidence="1" id="KW-0812">Transmembrane</keyword>
<name>A0ABR7FQM2_9FIRM</name>
<comment type="caution">
    <text evidence="3">The sequence shown here is derived from an EMBL/GenBank/DDBJ whole genome shotgun (WGS) entry which is preliminary data.</text>
</comment>
<organism evidence="3 4">
    <name type="scientific">Anaerostipes hominis</name>
    <name type="common">ex Liu et al. 2021</name>
    <dbReference type="NCBI Taxonomy" id="2763018"/>
    <lineage>
        <taxon>Bacteria</taxon>
        <taxon>Bacillati</taxon>
        <taxon>Bacillota</taxon>
        <taxon>Clostridia</taxon>
        <taxon>Lachnospirales</taxon>
        <taxon>Lachnospiraceae</taxon>
        <taxon>Anaerostipes</taxon>
    </lineage>
</organism>
<dbReference type="InterPro" id="IPR045962">
    <property type="entry name" value="DUF6382"/>
</dbReference>
<dbReference type="InterPro" id="IPR000253">
    <property type="entry name" value="FHA_dom"/>
</dbReference>
<keyword evidence="1" id="KW-0472">Membrane</keyword>
<proteinExistence type="predicted"/>
<dbReference type="SMART" id="SM00240">
    <property type="entry name" value="FHA"/>
    <property type="match status" value="1"/>
</dbReference>
<feature type="transmembrane region" description="Helical" evidence="1">
    <location>
        <begin position="204"/>
        <end position="222"/>
    </location>
</feature>
<feature type="domain" description="FHA" evidence="2">
    <location>
        <begin position="311"/>
        <end position="361"/>
    </location>
</feature>
<dbReference type="RefSeq" id="WP_024729244.1">
    <property type="nucleotide sequence ID" value="NZ_JACOOS010000006.1"/>
</dbReference>
<dbReference type="Pfam" id="PF00498">
    <property type="entry name" value="FHA"/>
    <property type="match status" value="1"/>
</dbReference>
<keyword evidence="1" id="KW-1133">Transmembrane helix</keyword>
<sequence length="384" mass="43966">MNEQWVREGFDHYYVVPKTGGEVYEEQVLLSNMIAGILPCELRRTENEEAYYFHLVSSDLYIDQIGKLDAGKFFMDLITTIEEAEDHLLNPDQFILTPRHVYVFGGKPALCYVPGNGSDITEQLMEFVQSCIDQLDYGSRSQVTFFYELHNRLRKSPVSLEGLKQFMNPEPVLIERAKEFPGTEEFIKDEPFESKKDKRGRMQVCSAMLYIPLLFSAAYFAVRAWNEGMTYSNLRGIVIAGFLIMLNTGCLWAEVKNSRKIRVKPKEDEKQPADETVMMCDETVLLVRDKGPVLKPSGEEHTEIELNSAEFTAGRQEEAVDLYLPQPGVSRRHFQILTENGGYILRDLGSRNGTFLNGERVWKETELKSGDVIKAGTEQFEFMI</sequence>
<dbReference type="Gene3D" id="2.60.200.20">
    <property type="match status" value="1"/>
</dbReference>
<evidence type="ECO:0000313" key="3">
    <source>
        <dbReference type="EMBL" id="MBC5677439.1"/>
    </source>
</evidence>
<evidence type="ECO:0000256" key="1">
    <source>
        <dbReference type="SAM" id="Phobius"/>
    </source>
</evidence>
<dbReference type="EMBL" id="JACOOS010000006">
    <property type="protein sequence ID" value="MBC5677439.1"/>
    <property type="molecule type" value="Genomic_DNA"/>
</dbReference>
<gene>
    <name evidence="3" type="ORF">H8S22_07375</name>
</gene>
<dbReference type="PROSITE" id="PS50006">
    <property type="entry name" value="FHA_DOMAIN"/>
    <property type="match status" value="1"/>
</dbReference>
<keyword evidence="4" id="KW-1185">Reference proteome</keyword>
<accession>A0ABR7FQM2</accession>
<feature type="transmembrane region" description="Helical" evidence="1">
    <location>
        <begin position="234"/>
        <end position="255"/>
    </location>
</feature>
<dbReference type="PANTHER" id="PTHR23308">
    <property type="entry name" value="NUCLEAR INHIBITOR OF PROTEIN PHOSPHATASE-1"/>
    <property type="match status" value="1"/>
</dbReference>
<reference evidence="3 4" key="1">
    <citation type="submission" date="2020-08" db="EMBL/GenBank/DDBJ databases">
        <title>Genome public.</title>
        <authorList>
            <person name="Liu C."/>
            <person name="Sun Q."/>
        </authorList>
    </citation>
    <scope>NUCLEOTIDE SEQUENCE [LARGE SCALE GENOMIC DNA]</scope>
    <source>
        <strain evidence="3 4">NSJ-7</strain>
    </source>
</reference>
<dbReference type="SUPFAM" id="SSF49879">
    <property type="entry name" value="SMAD/FHA domain"/>
    <property type="match status" value="1"/>
</dbReference>
<dbReference type="Proteomes" id="UP000635828">
    <property type="component" value="Unassembled WGS sequence"/>
</dbReference>
<dbReference type="CDD" id="cd00060">
    <property type="entry name" value="FHA"/>
    <property type="match status" value="1"/>
</dbReference>